<reference evidence="4 5" key="1">
    <citation type="submission" date="2020-08" db="EMBL/GenBank/DDBJ databases">
        <title>Cohnella phylogeny.</title>
        <authorList>
            <person name="Dunlap C."/>
        </authorList>
    </citation>
    <scope>NUCLEOTIDE SEQUENCE [LARGE SCALE GENOMIC DNA]</scope>
    <source>
        <strain evidence="4 5">CBP 2801</strain>
    </source>
</reference>
<name>A0A7X0SK50_9BACL</name>
<evidence type="ECO:0000256" key="1">
    <source>
        <dbReference type="ARBA" id="ARBA00022679"/>
    </source>
</evidence>
<dbReference type="InterPro" id="IPR050680">
    <property type="entry name" value="YpeA/RimI_acetyltransf"/>
</dbReference>
<keyword evidence="2" id="KW-0012">Acyltransferase</keyword>
<evidence type="ECO:0000256" key="2">
    <source>
        <dbReference type="ARBA" id="ARBA00023315"/>
    </source>
</evidence>
<sequence length="187" mass="21440">MRFETLGRLDDRLWPAALELYHEAFPKGSKPDRIIEATFEKGFGLLYAGLEENGRMDAMAFAGIAREANALLIDYLAVREELRGRGIGARFVAEIVRDARERKLDGIIIEAEADPEPDNLARIRFWERCGFTATEYVHQYVWVPEPYRALYLSFGTNPNFPTDGKELFRHIGGFHSLAFRGSRQDRQ</sequence>
<evidence type="ECO:0000313" key="5">
    <source>
        <dbReference type="Proteomes" id="UP000564644"/>
    </source>
</evidence>
<dbReference type="Gene3D" id="3.40.630.30">
    <property type="match status" value="1"/>
</dbReference>
<dbReference type="PROSITE" id="PS51186">
    <property type="entry name" value="GNAT"/>
    <property type="match status" value="1"/>
</dbReference>
<dbReference type="InterPro" id="IPR000182">
    <property type="entry name" value="GNAT_dom"/>
</dbReference>
<dbReference type="CDD" id="cd04301">
    <property type="entry name" value="NAT_SF"/>
    <property type="match status" value="1"/>
</dbReference>
<proteinExistence type="predicted"/>
<keyword evidence="1 4" id="KW-0808">Transferase</keyword>
<keyword evidence="5" id="KW-1185">Reference proteome</keyword>
<dbReference type="RefSeq" id="WP_185127851.1">
    <property type="nucleotide sequence ID" value="NZ_JACJVO010000005.1"/>
</dbReference>
<evidence type="ECO:0000313" key="4">
    <source>
        <dbReference type="EMBL" id="MBB6730185.1"/>
    </source>
</evidence>
<comment type="caution">
    <text evidence="4">The sequence shown here is derived from an EMBL/GenBank/DDBJ whole genome shotgun (WGS) entry which is preliminary data.</text>
</comment>
<organism evidence="4 5">
    <name type="scientific">Cohnella zeiphila</name>
    <dbReference type="NCBI Taxonomy" id="2761120"/>
    <lineage>
        <taxon>Bacteria</taxon>
        <taxon>Bacillati</taxon>
        <taxon>Bacillota</taxon>
        <taxon>Bacilli</taxon>
        <taxon>Bacillales</taxon>
        <taxon>Paenibacillaceae</taxon>
        <taxon>Cohnella</taxon>
    </lineage>
</organism>
<evidence type="ECO:0000259" key="3">
    <source>
        <dbReference type="PROSITE" id="PS51186"/>
    </source>
</evidence>
<dbReference type="InterPro" id="IPR016181">
    <property type="entry name" value="Acyl_CoA_acyltransferase"/>
</dbReference>
<accession>A0A7X0SK50</accession>
<dbReference type="AlphaFoldDB" id="A0A7X0SK50"/>
<gene>
    <name evidence="4" type="ORF">H7C18_04670</name>
</gene>
<dbReference type="GO" id="GO:0016747">
    <property type="term" value="F:acyltransferase activity, transferring groups other than amino-acyl groups"/>
    <property type="evidence" value="ECO:0007669"/>
    <property type="project" value="InterPro"/>
</dbReference>
<protein>
    <submittedName>
        <fullName evidence="4">GNAT family N-acetyltransferase</fullName>
    </submittedName>
</protein>
<dbReference type="SUPFAM" id="SSF55729">
    <property type="entry name" value="Acyl-CoA N-acyltransferases (Nat)"/>
    <property type="match status" value="1"/>
</dbReference>
<dbReference type="EMBL" id="JACJVO010000005">
    <property type="protein sequence ID" value="MBB6730185.1"/>
    <property type="molecule type" value="Genomic_DNA"/>
</dbReference>
<dbReference type="Pfam" id="PF00583">
    <property type="entry name" value="Acetyltransf_1"/>
    <property type="match status" value="1"/>
</dbReference>
<feature type="domain" description="N-acetyltransferase" evidence="3">
    <location>
        <begin position="4"/>
        <end position="157"/>
    </location>
</feature>
<dbReference type="Proteomes" id="UP000564644">
    <property type="component" value="Unassembled WGS sequence"/>
</dbReference>
<dbReference type="PANTHER" id="PTHR43420">
    <property type="entry name" value="ACETYLTRANSFERASE"/>
    <property type="match status" value="1"/>
</dbReference>